<dbReference type="AlphaFoldDB" id="A0AA88Y7J6"/>
<name>A0AA88Y7J6_PINIB</name>
<protein>
    <submittedName>
        <fullName evidence="3">Uncharacterized protein</fullName>
    </submittedName>
</protein>
<feature type="coiled-coil region" evidence="1">
    <location>
        <begin position="165"/>
        <end position="192"/>
    </location>
</feature>
<dbReference type="EMBL" id="VSWD01000006">
    <property type="protein sequence ID" value="KAK3099938.1"/>
    <property type="molecule type" value="Genomic_DNA"/>
</dbReference>
<evidence type="ECO:0000313" key="4">
    <source>
        <dbReference type="Proteomes" id="UP001186944"/>
    </source>
</evidence>
<feature type="region of interest" description="Disordered" evidence="2">
    <location>
        <begin position="1"/>
        <end position="26"/>
    </location>
</feature>
<evidence type="ECO:0000313" key="3">
    <source>
        <dbReference type="EMBL" id="KAK3099938.1"/>
    </source>
</evidence>
<accession>A0AA88Y7J6</accession>
<proteinExistence type="predicted"/>
<reference evidence="3" key="1">
    <citation type="submission" date="2019-08" db="EMBL/GenBank/DDBJ databases">
        <title>The improved chromosome-level genome for the pearl oyster Pinctada fucata martensii using PacBio sequencing and Hi-C.</title>
        <authorList>
            <person name="Zheng Z."/>
        </authorList>
    </citation>
    <scope>NUCLEOTIDE SEQUENCE</scope>
    <source>
        <strain evidence="3">ZZ-2019</strain>
        <tissue evidence="3">Adductor muscle</tissue>
    </source>
</reference>
<comment type="caution">
    <text evidence="3">The sequence shown here is derived from an EMBL/GenBank/DDBJ whole genome shotgun (WGS) entry which is preliminary data.</text>
</comment>
<organism evidence="3 4">
    <name type="scientific">Pinctada imbricata</name>
    <name type="common">Atlantic pearl-oyster</name>
    <name type="synonym">Pinctada martensii</name>
    <dbReference type="NCBI Taxonomy" id="66713"/>
    <lineage>
        <taxon>Eukaryota</taxon>
        <taxon>Metazoa</taxon>
        <taxon>Spiralia</taxon>
        <taxon>Lophotrochozoa</taxon>
        <taxon>Mollusca</taxon>
        <taxon>Bivalvia</taxon>
        <taxon>Autobranchia</taxon>
        <taxon>Pteriomorphia</taxon>
        <taxon>Pterioida</taxon>
        <taxon>Pterioidea</taxon>
        <taxon>Pteriidae</taxon>
        <taxon>Pinctada</taxon>
    </lineage>
</organism>
<feature type="compositionally biased region" description="Basic residues" evidence="2">
    <location>
        <begin position="1"/>
        <end position="10"/>
    </location>
</feature>
<dbReference type="Proteomes" id="UP001186944">
    <property type="component" value="Unassembled WGS sequence"/>
</dbReference>
<evidence type="ECO:0000256" key="1">
    <source>
        <dbReference type="SAM" id="Coils"/>
    </source>
</evidence>
<sequence length="248" mass="28881">MGAKLGKTKRMNVSSGKEDEKETDVKSKVLSDINDLSIKPISLRKGGVAFFFPLSGQEQSNGRRRVKATHSQEFQRNVAENEKRNETVRKSVSFDDYGDEERMLIEEILQQSREQAEDPSRNMKIDDDDKDVLNEFSEGYGEEDKMLIAEIMRENLLQNKGKLRGQTYQERLEQVRHRRQTKEQELRQKTAAKLRQDALKMIQHEHRQKAALDEKVKQNKLKTLAVKQRCLQQNMAKQHEPDGQNWGI</sequence>
<keyword evidence="1" id="KW-0175">Coiled coil</keyword>
<keyword evidence="4" id="KW-1185">Reference proteome</keyword>
<feature type="compositionally biased region" description="Basic and acidic residues" evidence="2">
    <location>
        <begin position="16"/>
        <end position="26"/>
    </location>
</feature>
<evidence type="ECO:0000256" key="2">
    <source>
        <dbReference type="SAM" id="MobiDB-lite"/>
    </source>
</evidence>
<gene>
    <name evidence="3" type="ORF">FSP39_012150</name>
</gene>